<dbReference type="PRINTS" id="PR00320">
    <property type="entry name" value="GPROTEINBRPT"/>
</dbReference>
<evidence type="ECO:0000256" key="2">
    <source>
        <dbReference type="ARBA" id="ARBA00022737"/>
    </source>
</evidence>
<evidence type="ECO:0000313" key="5">
    <source>
        <dbReference type="EMBL" id="KNC52615.1"/>
    </source>
</evidence>
<dbReference type="AlphaFoldDB" id="A0A0L0DK94"/>
<dbReference type="FunFam" id="2.130.10.10:FF:000411">
    <property type="entry name" value="U4/U6 small nuclear ribonucleoprotein Prp4"/>
    <property type="match status" value="1"/>
</dbReference>
<dbReference type="PROSITE" id="PS00678">
    <property type="entry name" value="WD_REPEATS_1"/>
    <property type="match status" value="3"/>
</dbReference>
<dbReference type="InterPro" id="IPR015943">
    <property type="entry name" value="WD40/YVTN_repeat-like_dom_sf"/>
</dbReference>
<evidence type="ECO:0000256" key="3">
    <source>
        <dbReference type="PROSITE-ProRule" id="PRU00221"/>
    </source>
</evidence>
<dbReference type="RefSeq" id="XP_013755173.1">
    <property type="nucleotide sequence ID" value="XM_013899719.1"/>
</dbReference>
<dbReference type="GO" id="GO:0046540">
    <property type="term" value="C:U4/U6 x U5 tri-snRNP complex"/>
    <property type="evidence" value="ECO:0007669"/>
    <property type="project" value="TreeGrafter"/>
</dbReference>
<dbReference type="GO" id="GO:0030621">
    <property type="term" value="F:U4 snRNA binding"/>
    <property type="evidence" value="ECO:0007669"/>
    <property type="project" value="TreeGrafter"/>
</dbReference>
<dbReference type="eggNOG" id="KOG0272">
    <property type="taxonomic scope" value="Eukaryota"/>
</dbReference>
<dbReference type="GO" id="GO:0000398">
    <property type="term" value="P:mRNA splicing, via spliceosome"/>
    <property type="evidence" value="ECO:0007669"/>
    <property type="project" value="TreeGrafter"/>
</dbReference>
<reference evidence="5 6" key="1">
    <citation type="submission" date="2010-05" db="EMBL/GenBank/DDBJ databases">
        <title>The Genome Sequence of Thecamonas trahens ATCC 50062.</title>
        <authorList>
            <consortium name="The Broad Institute Genome Sequencing Platform"/>
            <person name="Russ C."/>
            <person name="Cuomo C."/>
            <person name="Shea T."/>
            <person name="Young S.K."/>
            <person name="Zeng Q."/>
            <person name="Koehrsen M."/>
            <person name="Haas B."/>
            <person name="Borodovsky M."/>
            <person name="Guigo R."/>
            <person name="Alvarado L."/>
            <person name="Berlin A."/>
            <person name="Bochicchio J."/>
            <person name="Borenstein D."/>
            <person name="Chapman S."/>
            <person name="Chen Z."/>
            <person name="Freedman E."/>
            <person name="Gellesch M."/>
            <person name="Goldberg J."/>
            <person name="Griggs A."/>
            <person name="Gujja S."/>
            <person name="Heilman E."/>
            <person name="Heiman D."/>
            <person name="Hepburn T."/>
            <person name="Howarth C."/>
            <person name="Jen D."/>
            <person name="Larson L."/>
            <person name="Mehta T."/>
            <person name="Park D."/>
            <person name="Pearson M."/>
            <person name="Roberts A."/>
            <person name="Saif S."/>
            <person name="Shenoy N."/>
            <person name="Sisk P."/>
            <person name="Stolte C."/>
            <person name="Sykes S."/>
            <person name="Thomson T."/>
            <person name="Walk T."/>
            <person name="White J."/>
            <person name="Yandava C."/>
            <person name="Burger G."/>
            <person name="Gray M.W."/>
            <person name="Holland P.W.H."/>
            <person name="King N."/>
            <person name="Lang F.B.F."/>
            <person name="Roger A.J."/>
            <person name="Ruiz-Trillo I."/>
            <person name="Lander E."/>
            <person name="Nusbaum C."/>
        </authorList>
    </citation>
    <scope>NUCLEOTIDE SEQUENCE [LARGE SCALE GENOMIC DNA]</scope>
    <source>
        <strain evidence="5 6">ATCC 50062</strain>
    </source>
</reference>
<dbReference type="Pfam" id="PF08799">
    <property type="entry name" value="PRP4"/>
    <property type="match status" value="1"/>
</dbReference>
<dbReference type="PANTHER" id="PTHR19846">
    <property type="entry name" value="WD40 REPEAT PROTEIN"/>
    <property type="match status" value="1"/>
</dbReference>
<dbReference type="PANTHER" id="PTHR19846:SF0">
    <property type="entry name" value="PRE-MRNA PROCESSING FACTOR 4"/>
    <property type="match status" value="1"/>
</dbReference>
<dbReference type="EMBL" id="GL349474">
    <property type="protein sequence ID" value="KNC52615.1"/>
    <property type="molecule type" value="Genomic_DNA"/>
</dbReference>
<feature type="repeat" description="WD" evidence="3">
    <location>
        <begin position="248"/>
        <end position="293"/>
    </location>
</feature>
<evidence type="ECO:0000259" key="4">
    <source>
        <dbReference type="SMART" id="SM00500"/>
    </source>
</evidence>
<feature type="repeat" description="WD" evidence="3">
    <location>
        <begin position="304"/>
        <end position="345"/>
    </location>
</feature>
<keyword evidence="2" id="KW-0677">Repeat</keyword>
<keyword evidence="6" id="KW-1185">Reference proteome</keyword>
<protein>
    <recommendedName>
        <fullName evidence="4">Pre-mRNA processing factor 4 (PRP4)-like domain-containing protein</fullName>
    </recommendedName>
</protein>
<accession>A0A0L0DK94</accession>
<dbReference type="STRING" id="461836.A0A0L0DK94"/>
<gene>
    <name evidence="5" type="ORF">AMSG_08479</name>
</gene>
<dbReference type="SUPFAM" id="SSF50978">
    <property type="entry name" value="WD40 repeat-like"/>
    <property type="match status" value="1"/>
</dbReference>
<dbReference type="Gene3D" id="2.130.10.10">
    <property type="entry name" value="YVTN repeat-like/Quinoprotein amine dehydrogenase"/>
    <property type="match status" value="3"/>
</dbReference>
<dbReference type="SMART" id="SM00320">
    <property type="entry name" value="WD40"/>
    <property type="match status" value="7"/>
</dbReference>
<proteinExistence type="predicted"/>
<dbReference type="PROSITE" id="PS50294">
    <property type="entry name" value="WD_REPEATS_REGION"/>
    <property type="match status" value="5"/>
</dbReference>
<keyword evidence="1 3" id="KW-0853">WD repeat</keyword>
<dbReference type="SMART" id="SM00500">
    <property type="entry name" value="SFM"/>
    <property type="match status" value="1"/>
</dbReference>
<dbReference type="CDD" id="cd00200">
    <property type="entry name" value="WD40"/>
    <property type="match status" value="1"/>
</dbReference>
<dbReference type="InterPro" id="IPR001680">
    <property type="entry name" value="WD40_rpt"/>
</dbReference>
<organism evidence="5 6">
    <name type="scientific">Thecamonas trahens ATCC 50062</name>
    <dbReference type="NCBI Taxonomy" id="461836"/>
    <lineage>
        <taxon>Eukaryota</taxon>
        <taxon>Apusozoa</taxon>
        <taxon>Apusomonadida</taxon>
        <taxon>Apusomonadidae</taxon>
        <taxon>Thecamonas</taxon>
    </lineage>
</organism>
<dbReference type="GO" id="GO:0017070">
    <property type="term" value="F:U6 snRNA binding"/>
    <property type="evidence" value="ECO:0007669"/>
    <property type="project" value="TreeGrafter"/>
</dbReference>
<dbReference type="SUPFAM" id="SSF158230">
    <property type="entry name" value="PRP4-like"/>
    <property type="match status" value="1"/>
</dbReference>
<dbReference type="Gene3D" id="4.10.280.110">
    <property type="entry name" value="Pre-mRNA processing factor 4 domain"/>
    <property type="match status" value="1"/>
</dbReference>
<dbReference type="Proteomes" id="UP000054408">
    <property type="component" value="Unassembled WGS sequence"/>
</dbReference>
<feature type="repeat" description="WD" evidence="3">
    <location>
        <begin position="388"/>
        <end position="429"/>
    </location>
</feature>
<evidence type="ECO:0000313" key="6">
    <source>
        <dbReference type="Proteomes" id="UP000054408"/>
    </source>
</evidence>
<dbReference type="OMA" id="ARIDIAM"/>
<dbReference type="InterPro" id="IPR020472">
    <property type="entry name" value="WD40_PAC1"/>
</dbReference>
<dbReference type="InterPro" id="IPR014906">
    <property type="entry name" value="PRP4-like"/>
</dbReference>
<dbReference type="OrthoDB" id="540662at2759"/>
<evidence type="ECO:0000256" key="1">
    <source>
        <dbReference type="ARBA" id="ARBA00022574"/>
    </source>
</evidence>
<feature type="repeat" description="WD" evidence="3">
    <location>
        <begin position="346"/>
        <end position="387"/>
    </location>
</feature>
<dbReference type="InterPro" id="IPR036322">
    <property type="entry name" value="WD40_repeat_dom_sf"/>
</dbReference>
<feature type="repeat" description="WD" evidence="3">
    <location>
        <begin position="473"/>
        <end position="507"/>
    </location>
</feature>
<name>A0A0L0DK94_THETB</name>
<feature type="domain" description="Pre-mRNA processing factor 4 (PRP4)-like" evidence="4">
    <location>
        <begin position="69"/>
        <end position="116"/>
    </location>
</feature>
<dbReference type="Pfam" id="PF00400">
    <property type="entry name" value="WD40"/>
    <property type="match status" value="7"/>
</dbReference>
<feature type="repeat" description="WD" evidence="3">
    <location>
        <begin position="430"/>
        <end position="472"/>
    </location>
</feature>
<dbReference type="InterPro" id="IPR036285">
    <property type="entry name" value="PRP4-like_sf"/>
</dbReference>
<dbReference type="InterPro" id="IPR019775">
    <property type="entry name" value="WD40_repeat_CS"/>
</dbReference>
<sequence length="507" mass="53883">MSHNKGHIPRHLARGKDTPAPVKYGIISMDTTPETLALSSSAAAAAAEHEKLVSQVDRLARARSVIVSTDDARVRARLRALSLPMTLFGEGEAERRERLRSYLADLEMEGIDSRTAGLSPGDNQDIAADDGGVEAMDETELVYTEADPALVAARHAILAASQAAAAARRARLAATLGSRDAATLEEDRIRSLGNATAKHVYVSSQRAGRRTVAHCALAPDGARLATCSWHGCVKVWDAASCELILDMPTAHEERASGVAWSPAAGAGGVDLASCAADMTIKLWNVDAAAAVATRDEAPPPRAVLTGHRDRVSRVAFTPTGDYLASTSFDATWRLWDVASETELLLQDGHSRPVYALGMHPDGSLVGTGGLDALGRVWDLRTGRTAMVLQGHVHAILALDMADNGYHVATGGDDNSVIIWDLRKQHAVYILPAHTKLVSDLAFIPGGSSTLVTASYDATLRLWSGTNMSLLRTYTGHSDKVTSVAVAANAAKFVSSSFDRTFKVWASP</sequence>
<dbReference type="GeneID" id="25567168"/>
<dbReference type="PROSITE" id="PS50082">
    <property type="entry name" value="WD_REPEATS_2"/>
    <property type="match status" value="6"/>
</dbReference>